<dbReference type="InterPro" id="IPR016181">
    <property type="entry name" value="Acyl_CoA_acyltransferase"/>
</dbReference>
<dbReference type="Proteomes" id="UP000265663">
    <property type="component" value="Unassembled WGS sequence"/>
</dbReference>
<accession>A0A3M7MI41</accession>
<dbReference type="EMBL" id="KE747844">
    <property type="protein sequence ID" value="RMZ74195.1"/>
    <property type="molecule type" value="Genomic_DNA"/>
</dbReference>
<dbReference type="Gene3D" id="3.40.630.30">
    <property type="match status" value="1"/>
</dbReference>
<keyword evidence="1" id="KW-0808">Transferase</keyword>
<proteinExistence type="predicted"/>
<organism evidence="1 2">
    <name type="scientific">Pyrenophora seminiperda CCB06</name>
    <dbReference type="NCBI Taxonomy" id="1302712"/>
    <lineage>
        <taxon>Eukaryota</taxon>
        <taxon>Fungi</taxon>
        <taxon>Dikarya</taxon>
        <taxon>Ascomycota</taxon>
        <taxon>Pezizomycotina</taxon>
        <taxon>Dothideomycetes</taxon>
        <taxon>Pleosporomycetidae</taxon>
        <taxon>Pleosporales</taxon>
        <taxon>Pleosporineae</taxon>
        <taxon>Pleosporaceae</taxon>
        <taxon>Pyrenophora</taxon>
    </lineage>
</organism>
<dbReference type="OrthoDB" id="4738875at2759"/>
<keyword evidence="1" id="KW-0012">Acyltransferase</keyword>
<dbReference type="GO" id="GO:0016746">
    <property type="term" value="F:acyltransferase activity"/>
    <property type="evidence" value="ECO:0007669"/>
    <property type="project" value="UniProtKB-KW"/>
</dbReference>
<dbReference type="SUPFAM" id="SSF55729">
    <property type="entry name" value="Acyl-CoA N-acyltransferases (Nat)"/>
    <property type="match status" value="1"/>
</dbReference>
<reference evidence="1 2" key="1">
    <citation type="journal article" date="2014" name="PLoS ONE">
        <title>De novo Genome Assembly of the Fungal Plant Pathogen Pyrenophora semeniperda.</title>
        <authorList>
            <person name="Soliai M.M."/>
            <person name="Meyer S.E."/>
            <person name="Udall J.A."/>
            <person name="Elzinga D.E."/>
            <person name="Hermansen R.A."/>
            <person name="Bodily P.M."/>
            <person name="Hart A.A."/>
            <person name="Coleman C.E."/>
        </authorList>
    </citation>
    <scope>NUCLEOTIDE SEQUENCE [LARGE SCALE GENOMIC DNA]</scope>
    <source>
        <strain evidence="1 2">CCB06</strain>
        <tissue evidence="1">Mycelium</tissue>
    </source>
</reference>
<evidence type="ECO:0000313" key="1">
    <source>
        <dbReference type="EMBL" id="RMZ74195.1"/>
    </source>
</evidence>
<dbReference type="CDD" id="cd04301">
    <property type="entry name" value="NAT_SF"/>
    <property type="match status" value="1"/>
</dbReference>
<gene>
    <name evidence="1" type="ORF">GMOD_00003199</name>
</gene>
<keyword evidence="2" id="KW-1185">Reference proteome</keyword>
<dbReference type="AlphaFoldDB" id="A0A3M7MI41"/>
<evidence type="ECO:0000313" key="2">
    <source>
        <dbReference type="Proteomes" id="UP000265663"/>
    </source>
</evidence>
<name>A0A3M7MI41_9PLEO</name>
<sequence length="234" mass="25839">MPSLPAVPGVRLATPDDLYRISIVAAAAFFSSPTFQFQRPFHQDFPADTIASYYVQYEAAIKDPLCAVLVTEDTLKVDEAKHVYEALRGAFSCQPSSQQGIVGICSFQLKPGSSYIDQLQPRPIVASPAANRHDVHDLRRDQSAEAIAIYNEVTHPVKLKYAGLTRFSRGIMTVHLRHLDGNMRLSTLAVAPPYWRRGHARRLVSFCTRLADLDNAIIVGTTGVGEQRCSANKV</sequence>
<protein>
    <submittedName>
        <fullName evidence="1">Acyl-N-acyltransferase</fullName>
    </submittedName>
</protein>